<sequence length="53" mass="5566">MRGSDAVEAAINSLETLGSPKAIADHLYESGIRGSMNPWKGPINVYHGLAGGR</sequence>
<dbReference type="AlphaFoldDB" id="A0A518B2K2"/>
<dbReference type="KEGG" id="knv:Pan216_20730"/>
<proteinExistence type="predicted"/>
<organism evidence="1 2">
    <name type="scientific">Kolteria novifilia</name>
    <dbReference type="NCBI Taxonomy" id="2527975"/>
    <lineage>
        <taxon>Bacteria</taxon>
        <taxon>Pseudomonadati</taxon>
        <taxon>Planctomycetota</taxon>
        <taxon>Planctomycetia</taxon>
        <taxon>Kolteriales</taxon>
        <taxon>Kolteriaceae</taxon>
        <taxon>Kolteria</taxon>
    </lineage>
</organism>
<dbReference type="EMBL" id="CP036279">
    <property type="protein sequence ID" value="QDU61219.1"/>
    <property type="molecule type" value="Genomic_DNA"/>
</dbReference>
<evidence type="ECO:0000313" key="2">
    <source>
        <dbReference type="Proteomes" id="UP000317093"/>
    </source>
</evidence>
<dbReference type="Proteomes" id="UP000317093">
    <property type="component" value="Chromosome"/>
</dbReference>
<evidence type="ECO:0000313" key="1">
    <source>
        <dbReference type="EMBL" id="QDU61219.1"/>
    </source>
</evidence>
<dbReference type="RefSeq" id="WP_419193471.1">
    <property type="nucleotide sequence ID" value="NZ_CP036279.1"/>
</dbReference>
<protein>
    <submittedName>
        <fullName evidence="1">Uncharacterized protein</fullName>
    </submittedName>
</protein>
<reference evidence="1 2" key="1">
    <citation type="submission" date="2019-02" db="EMBL/GenBank/DDBJ databases">
        <title>Deep-cultivation of Planctomycetes and their phenomic and genomic characterization uncovers novel biology.</title>
        <authorList>
            <person name="Wiegand S."/>
            <person name="Jogler M."/>
            <person name="Boedeker C."/>
            <person name="Pinto D."/>
            <person name="Vollmers J."/>
            <person name="Rivas-Marin E."/>
            <person name="Kohn T."/>
            <person name="Peeters S.H."/>
            <person name="Heuer A."/>
            <person name="Rast P."/>
            <person name="Oberbeckmann S."/>
            <person name="Bunk B."/>
            <person name="Jeske O."/>
            <person name="Meyerdierks A."/>
            <person name="Storesund J.E."/>
            <person name="Kallscheuer N."/>
            <person name="Luecker S."/>
            <person name="Lage O.M."/>
            <person name="Pohl T."/>
            <person name="Merkel B.J."/>
            <person name="Hornburger P."/>
            <person name="Mueller R.-W."/>
            <person name="Bruemmer F."/>
            <person name="Labrenz M."/>
            <person name="Spormann A.M."/>
            <person name="Op den Camp H."/>
            <person name="Overmann J."/>
            <person name="Amann R."/>
            <person name="Jetten M.S.M."/>
            <person name="Mascher T."/>
            <person name="Medema M.H."/>
            <person name="Devos D.P."/>
            <person name="Kaster A.-K."/>
            <person name="Ovreas L."/>
            <person name="Rohde M."/>
            <person name="Galperin M.Y."/>
            <person name="Jogler C."/>
        </authorList>
    </citation>
    <scope>NUCLEOTIDE SEQUENCE [LARGE SCALE GENOMIC DNA]</scope>
    <source>
        <strain evidence="1 2">Pan216</strain>
    </source>
</reference>
<gene>
    <name evidence="1" type="ORF">Pan216_20730</name>
</gene>
<name>A0A518B2K2_9BACT</name>
<accession>A0A518B2K2</accession>
<keyword evidence="2" id="KW-1185">Reference proteome</keyword>